<organism evidence="3 4">
    <name type="scientific">Estrella lausannensis</name>
    <dbReference type="NCBI Taxonomy" id="483423"/>
    <lineage>
        <taxon>Bacteria</taxon>
        <taxon>Pseudomonadati</taxon>
        <taxon>Chlamydiota</taxon>
        <taxon>Chlamydiia</taxon>
        <taxon>Parachlamydiales</taxon>
        <taxon>Candidatus Criblamydiaceae</taxon>
        <taxon>Estrella</taxon>
    </lineage>
</organism>
<dbReference type="Pfam" id="PF01661">
    <property type="entry name" value="Macro"/>
    <property type="match status" value="1"/>
</dbReference>
<dbReference type="InterPro" id="IPR043472">
    <property type="entry name" value="Macro_dom-like"/>
</dbReference>
<dbReference type="RefSeq" id="WP_204250528.1">
    <property type="nucleotide sequence ID" value="NZ_CWGJ01000011.1"/>
</dbReference>
<proteinExistence type="predicted"/>
<dbReference type="AlphaFoldDB" id="A0A0H5DNU7"/>
<keyword evidence="1" id="KW-1133">Transmembrane helix</keyword>
<name>A0A0H5DNU7_9BACT</name>
<dbReference type="Proteomes" id="UP000220251">
    <property type="component" value="Unassembled WGS sequence"/>
</dbReference>
<feature type="domain" description="Macro" evidence="2">
    <location>
        <begin position="147"/>
        <end position="333"/>
    </location>
</feature>
<keyword evidence="4" id="KW-1185">Reference proteome</keyword>
<dbReference type="PANTHER" id="PTHR11106:SF27">
    <property type="entry name" value="MACRO DOMAIN-CONTAINING PROTEIN"/>
    <property type="match status" value="1"/>
</dbReference>
<evidence type="ECO:0000313" key="3">
    <source>
        <dbReference type="EMBL" id="CRX37987.1"/>
    </source>
</evidence>
<keyword evidence="1" id="KW-0812">Transmembrane</keyword>
<evidence type="ECO:0000256" key="1">
    <source>
        <dbReference type="SAM" id="Phobius"/>
    </source>
</evidence>
<dbReference type="Gene3D" id="3.40.220.10">
    <property type="entry name" value="Leucine Aminopeptidase, subunit E, domain 1"/>
    <property type="match status" value="1"/>
</dbReference>
<dbReference type="PANTHER" id="PTHR11106">
    <property type="entry name" value="GANGLIOSIDE INDUCED DIFFERENTIATION ASSOCIATED PROTEIN 2-RELATED"/>
    <property type="match status" value="1"/>
</dbReference>
<dbReference type="InterPro" id="IPR002589">
    <property type="entry name" value="Macro_dom"/>
</dbReference>
<feature type="transmembrane region" description="Helical" evidence="1">
    <location>
        <begin position="60"/>
        <end position="84"/>
    </location>
</feature>
<keyword evidence="1" id="KW-0472">Membrane</keyword>
<dbReference type="SMART" id="SM00506">
    <property type="entry name" value="A1pp"/>
    <property type="match status" value="1"/>
</dbReference>
<dbReference type="SUPFAM" id="SSF52949">
    <property type="entry name" value="Macro domain-like"/>
    <property type="match status" value="1"/>
</dbReference>
<protein>
    <submittedName>
        <fullName evidence="3">Putative membrane protein</fullName>
    </submittedName>
</protein>
<gene>
    <name evidence="3" type="ORF">ELAC_0633</name>
</gene>
<dbReference type="CDD" id="cd02908">
    <property type="entry name" value="Macro_OAADPr_deacetylase"/>
    <property type="match status" value="1"/>
</dbReference>
<evidence type="ECO:0000313" key="4">
    <source>
        <dbReference type="Proteomes" id="UP000220251"/>
    </source>
</evidence>
<dbReference type="PROSITE" id="PS51154">
    <property type="entry name" value="MACRO"/>
    <property type="match status" value="1"/>
</dbReference>
<evidence type="ECO:0000259" key="2">
    <source>
        <dbReference type="PROSITE" id="PS51154"/>
    </source>
</evidence>
<sequence length="335" mass="36737">MSVSAFFNTEITSTSPLENAGNFCLSPLRTLFGGRSFSVVSENEKVIEWNPPKKSTLEKVIMIAVSILLFIPATIAGVIIKGLAFMSEEVRHRHNFVIEFTTNAPPRNPLPTSASEEDDGVEPEYFFGSDDELESAEEVDYTRRGEITQEIQQHFGRIKVVLKRGDITKERCDVIVNAANKQLLAGGGVDHAIHSAAGPRVQQECLQIPTANGIRCPEGEVRDTGAGTLPAKRIFHTVGPRWAGGEAGESSLLRNCYVNCITKAVDMGFRSIAFPSISTGIFRYPLEQAAKEAFKAISDTANDFGPGENIEVRFILFSKEDMDAYTSALENSVER</sequence>
<accession>A0A0H5DNU7</accession>
<dbReference type="EMBL" id="CWGJ01000011">
    <property type="protein sequence ID" value="CRX37987.1"/>
    <property type="molecule type" value="Genomic_DNA"/>
</dbReference>
<reference evidence="4" key="1">
    <citation type="submission" date="2015-06" db="EMBL/GenBank/DDBJ databases">
        <authorList>
            <person name="Bertelli C."/>
        </authorList>
    </citation>
    <scope>NUCLEOTIDE SEQUENCE [LARGE SCALE GENOMIC DNA]</scope>
    <source>
        <strain evidence="4">CRIB-30</strain>
    </source>
</reference>